<protein>
    <submittedName>
        <fullName evidence="1">Uncharacterized protein</fullName>
    </submittedName>
</protein>
<sequence>LVQTQDRWYNKGFYLRQAAPWDRRRGGTAALSEAQFKVIDAFSEVNKAANDAGLNRWQRRDLVKSVMRGKNFGGAPRVPRRSPAAPAKVKAAISAAQAIVARY</sequence>
<organism evidence="1">
    <name type="scientific">marine sediment metagenome</name>
    <dbReference type="NCBI Taxonomy" id="412755"/>
    <lineage>
        <taxon>unclassified sequences</taxon>
        <taxon>metagenomes</taxon>
        <taxon>ecological metagenomes</taxon>
    </lineage>
</organism>
<accession>X1VZG5</accession>
<comment type="caution">
    <text evidence="1">The sequence shown here is derived from an EMBL/GenBank/DDBJ whole genome shotgun (WGS) entry which is preliminary data.</text>
</comment>
<dbReference type="AlphaFoldDB" id="X1VZG5"/>
<dbReference type="EMBL" id="BARW01035184">
    <property type="protein sequence ID" value="GAJ18415.1"/>
    <property type="molecule type" value="Genomic_DNA"/>
</dbReference>
<name>X1VZG5_9ZZZZ</name>
<feature type="non-terminal residue" evidence="1">
    <location>
        <position position="1"/>
    </location>
</feature>
<proteinExistence type="predicted"/>
<gene>
    <name evidence="1" type="ORF">S12H4_54943</name>
</gene>
<evidence type="ECO:0000313" key="1">
    <source>
        <dbReference type="EMBL" id="GAJ18415.1"/>
    </source>
</evidence>
<reference evidence="1" key="1">
    <citation type="journal article" date="2014" name="Front. Microbiol.">
        <title>High frequency of phylogenetically diverse reductive dehalogenase-homologous genes in deep subseafloor sedimentary metagenomes.</title>
        <authorList>
            <person name="Kawai M."/>
            <person name="Futagami T."/>
            <person name="Toyoda A."/>
            <person name="Takaki Y."/>
            <person name="Nishi S."/>
            <person name="Hori S."/>
            <person name="Arai W."/>
            <person name="Tsubouchi T."/>
            <person name="Morono Y."/>
            <person name="Uchiyama I."/>
            <person name="Ito T."/>
            <person name="Fujiyama A."/>
            <person name="Inagaki F."/>
            <person name="Takami H."/>
        </authorList>
    </citation>
    <scope>NUCLEOTIDE SEQUENCE</scope>
    <source>
        <strain evidence="1">Expedition CK06-06</strain>
    </source>
</reference>